<evidence type="ECO:0000313" key="8">
    <source>
        <dbReference type="Proteomes" id="UP000278327"/>
    </source>
</evidence>
<feature type="signal peptide" evidence="5">
    <location>
        <begin position="1"/>
        <end position="29"/>
    </location>
</feature>
<feature type="domain" description="FAD-dependent oxidoreductase 2 FAD-binding" evidence="6">
    <location>
        <begin position="53"/>
        <end position="498"/>
    </location>
</feature>
<comment type="caution">
    <text evidence="7">The sequence shown here is derived from an EMBL/GenBank/DDBJ whole genome shotgun (WGS) entry which is preliminary data.</text>
</comment>
<proteinExistence type="predicted"/>
<evidence type="ECO:0000256" key="4">
    <source>
        <dbReference type="ARBA" id="ARBA00023002"/>
    </source>
</evidence>
<dbReference type="SUPFAM" id="SSF56425">
    <property type="entry name" value="Succinate dehydrogenase/fumarate reductase flavoprotein, catalytic domain"/>
    <property type="match status" value="1"/>
</dbReference>
<dbReference type="AlphaFoldDB" id="A0A3N0ANL1"/>
<dbReference type="RefSeq" id="WP_117284995.1">
    <property type="nucleotide sequence ID" value="NZ_JAMTCE010000021.1"/>
</dbReference>
<dbReference type="EMBL" id="QICA01000023">
    <property type="protein sequence ID" value="RNL36420.1"/>
    <property type="molecule type" value="Genomic_DNA"/>
</dbReference>
<dbReference type="Proteomes" id="UP000278327">
    <property type="component" value="Unassembled WGS sequence"/>
</dbReference>
<keyword evidence="3" id="KW-0274">FAD</keyword>
<dbReference type="InterPro" id="IPR050315">
    <property type="entry name" value="FAD-oxidoreductase_2"/>
</dbReference>
<dbReference type="InterPro" id="IPR006311">
    <property type="entry name" value="TAT_signal"/>
</dbReference>
<gene>
    <name evidence="7" type="ORF">DMP10_10995</name>
</gene>
<sequence length="526" mass="54890">MGTDNSISRRSFIGAASAAAAAATMAALAGCAPTSKEESLASTDPTSWDEEADLVIIGCGGCGSSAAISAAENGASVIVLEAATTMGGSAVLCAGSFVAAGTKMQADAGITDDPDLYLSDVKGFLGDATIERAGDDWKLFEMQAREGAATVDWLQAMGVEFNGPLPYPLHSADRLHVLTPTAGEWPKALQPRMEELGVQVHFRTPAERLITDENGRVAGVAASGRKYRANKGVLIAAGGMDSNVEMKKKYYSSAIAGIAAANGFNDGSGYKMAQMVGADITDLTDATSNLMRTSGPGPDAGITQKQKWMPYGLSNAGAILVNSAGERFCDEELSDKDLIPLCEAQPDRQCWMVYDEAVARNFRDFPNMIVSSLSGVGWGTVEDFIERGGIVTGDTIEDVAAQAGIDATGLTSQIDKWNKACKDAIDEDFGRKTFGREEAGTLGAGLSTPPFYIHGPIHAECNQSWASLAITENFEVKNVEGDVIPGLYSGGQMGHGLSPIAGGGHGGTMCWAFTSGRLAGKHIASL</sequence>
<evidence type="ECO:0000256" key="1">
    <source>
        <dbReference type="ARBA" id="ARBA00001974"/>
    </source>
</evidence>
<keyword evidence="4" id="KW-0560">Oxidoreductase</keyword>
<dbReference type="InterPro" id="IPR036188">
    <property type="entry name" value="FAD/NAD-bd_sf"/>
</dbReference>
<dbReference type="SUPFAM" id="SSF51905">
    <property type="entry name" value="FAD/NAD(P)-binding domain"/>
    <property type="match status" value="1"/>
</dbReference>
<dbReference type="PANTHER" id="PTHR43400">
    <property type="entry name" value="FUMARATE REDUCTASE"/>
    <property type="match status" value="1"/>
</dbReference>
<dbReference type="InterPro" id="IPR027477">
    <property type="entry name" value="Succ_DH/fumarate_Rdtase_cat_sf"/>
</dbReference>
<dbReference type="PROSITE" id="PS51318">
    <property type="entry name" value="TAT"/>
    <property type="match status" value="1"/>
</dbReference>
<feature type="chain" id="PRO_5039340150" description="FAD-dependent oxidoreductase 2 FAD-binding domain-containing protein" evidence="5">
    <location>
        <begin position="30"/>
        <end position="526"/>
    </location>
</feature>
<name>A0A3N0ANL1_9ACTN</name>
<dbReference type="InterPro" id="IPR003953">
    <property type="entry name" value="FAD-dep_OxRdtase_2_FAD-bd"/>
</dbReference>
<organism evidence="7 8">
    <name type="scientific">Adlercreutzia equolifaciens subsp. celatus DSM 18785</name>
    <dbReference type="NCBI Taxonomy" id="1121021"/>
    <lineage>
        <taxon>Bacteria</taxon>
        <taxon>Bacillati</taxon>
        <taxon>Actinomycetota</taxon>
        <taxon>Coriobacteriia</taxon>
        <taxon>Eggerthellales</taxon>
        <taxon>Eggerthellaceae</taxon>
        <taxon>Adlercreutzia</taxon>
    </lineage>
</organism>
<dbReference type="Pfam" id="PF00890">
    <property type="entry name" value="FAD_binding_2"/>
    <property type="match status" value="1"/>
</dbReference>
<dbReference type="Gene3D" id="3.50.50.60">
    <property type="entry name" value="FAD/NAD(P)-binding domain"/>
    <property type="match status" value="1"/>
</dbReference>
<dbReference type="GO" id="GO:0008202">
    <property type="term" value="P:steroid metabolic process"/>
    <property type="evidence" value="ECO:0007669"/>
    <property type="project" value="UniProtKB-ARBA"/>
</dbReference>
<keyword evidence="2" id="KW-0285">Flavoprotein</keyword>
<keyword evidence="8" id="KW-1185">Reference proteome</keyword>
<dbReference type="Gene3D" id="3.90.700.10">
    <property type="entry name" value="Succinate dehydrogenase/fumarate reductase flavoprotein, catalytic domain"/>
    <property type="match status" value="1"/>
</dbReference>
<evidence type="ECO:0000256" key="3">
    <source>
        <dbReference type="ARBA" id="ARBA00022827"/>
    </source>
</evidence>
<evidence type="ECO:0000313" key="7">
    <source>
        <dbReference type="EMBL" id="RNL36420.1"/>
    </source>
</evidence>
<dbReference type="GO" id="GO:0033765">
    <property type="term" value="F:steroid dehydrogenase activity, acting on the CH-CH group of donors"/>
    <property type="evidence" value="ECO:0007669"/>
    <property type="project" value="UniProtKB-ARBA"/>
</dbReference>
<evidence type="ECO:0000256" key="5">
    <source>
        <dbReference type="SAM" id="SignalP"/>
    </source>
</evidence>
<protein>
    <recommendedName>
        <fullName evidence="6">FAD-dependent oxidoreductase 2 FAD-binding domain-containing protein</fullName>
    </recommendedName>
</protein>
<reference evidence="7 8" key="1">
    <citation type="journal article" date="2019" name="Microbiol. Resour. Announc.">
        <title>Draft Genome Sequences of Type Strains of Gordonibacter faecihominis, Paraeggerthella hongkongensis, Parvibacter caecicola,Slackia equolifaciens, Slackia faecicanis, and Slackia isoflavoniconvertens.</title>
        <authorList>
            <person name="Danylec N."/>
            <person name="Stoll D.A."/>
            <person name="Dotsch A."/>
            <person name="Huch M."/>
        </authorList>
    </citation>
    <scope>NUCLEOTIDE SEQUENCE [LARGE SCALE GENOMIC DNA]</scope>
    <source>
        <strain evidence="7 8">DSM 18785</strain>
    </source>
</reference>
<accession>A0A3N0ANL1</accession>
<keyword evidence="5" id="KW-0732">Signal</keyword>
<comment type="cofactor">
    <cofactor evidence="1">
        <name>FAD</name>
        <dbReference type="ChEBI" id="CHEBI:57692"/>
    </cofactor>
</comment>
<evidence type="ECO:0000256" key="2">
    <source>
        <dbReference type="ARBA" id="ARBA00022630"/>
    </source>
</evidence>
<dbReference type="PANTHER" id="PTHR43400:SF10">
    <property type="entry name" value="3-OXOSTEROID 1-DEHYDROGENASE"/>
    <property type="match status" value="1"/>
</dbReference>
<evidence type="ECO:0000259" key="6">
    <source>
        <dbReference type="Pfam" id="PF00890"/>
    </source>
</evidence>